<evidence type="ECO:0000256" key="1">
    <source>
        <dbReference type="SAM" id="MobiDB-lite"/>
    </source>
</evidence>
<evidence type="ECO:0000313" key="3">
    <source>
        <dbReference type="EMBL" id="GBO06365.1"/>
    </source>
</evidence>
<comment type="caution">
    <text evidence="2">The sequence shown here is derived from an EMBL/GenBank/DDBJ whole genome shotgun (WGS) entry which is preliminary data.</text>
</comment>
<dbReference type="AlphaFoldDB" id="A0A4Y2U0V3"/>
<dbReference type="EMBL" id="BGPR01032722">
    <property type="protein sequence ID" value="GBO06365.1"/>
    <property type="molecule type" value="Genomic_DNA"/>
</dbReference>
<name>A0A4Y2U0V3_ARAVE</name>
<dbReference type="Proteomes" id="UP000499080">
    <property type="component" value="Unassembled WGS sequence"/>
</dbReference>
<keyword evidence="4" id="KW-1185">Reference proteome</keyword>
<organism evidence="2 4">
    <name type="scientific">Araneus ventricosus</name>
    <name type="common">Orbweaver spider</name>
    <name type="synonym">Epeira ventricosa</name>
    <dbReference type="NCBI Taxonomy" id="182803"/>
    <lineage>
        <taxon>Eukaryota</taxon>
        <taxon>Metazoa</taxon>
        <taxon>Ecdysozoa</taxon>
        <taxon>Arthropoda</taxon>
        <taxon>Chelicerata</taxon>
        <taxon>Arachnida</taxon>
        <taxon>Araneae</taxon>
        <taxon>Araneomorphae</taxon>
        <taxon>Entelegynae</taxon>
        <taxon>Araneoidea</taxon>
        <taxon>Araneidae</taxon>
        <taxon>Araneus</taxon>
    </lineage>
</organism>
<sequence>MIFKIPGSLKELSDYLRLLRSCVLLCWILQETRVYCMIFKIPVALKDFVITSDCYEGVYCFVGYYKNFIRGRNPCQVQKTEDLNSEPSQESDSENVGFA</sequence>
<dbReference type="EMBL" id="BGPR01032563">
    <property type="protein sequence ID" value="GBO06143.1"/>
    <property type="molecule type" value="Genomic_DNA"/>
</dbReference>
<gene>
    <name evidence="2" type="ORF">AVEN_157333_1</name>
    <name evidence="3" type="ORF">AVEN_58896_1</name>
</gene>
<protein>
    <submittedName>
        <fullName evidence="2">Uncharacterized protein</fullName>
    </submittedName>
</protein>
<proteinExistence type="predicted"/>
<feature type="region of interest" description="Disordered" evidence="1">
    <location>
        <begin position="80"/>
        <end position="99"/>
    </location>
</feature>
<evidence type="ECO:0000313" key="2">
    <source>
        <dbReference type="EMBL" id="GBO06143.1"/>
    </source>
</evidence>
<accession>A0A4Y2U0V3</accession>
<evidence type="ECO:0000313" key="4">
    <source>
        <dbReference type="Proteomes" id="UP000499080"/>
    </source>
</evidence>
<reference evidence="2 4" key="1">
    <citation type="journal article" date="2019" name="Sci. Rep.">
        <title>Orb-weaving spider Araneus ventricosus genome elucidates the spidroin gene catalogue.</title>
        <authorList>
            <person name="Kono N."/>
            <person name="Nakamura H."/>
            <person name="Ohtoshi R."/>
            <person name="Moran D.A.P."/>
            <person name="Shinohara A."/>
            <person name="Yoshida Y."/>
            <person name="Fujiwara M."/>
            <person name="Mori M."/>
            <person name="Tomita M."/>
            <person name="Arakawa K."/>
        </authorList>
    </citation>
    <scope>NUCLEOTIDE SEQUENCE [LARGE SCALE GENOMIC DNA]</scope>
</reference>